<comment type="caution">
    <text evidence="1">The sequence shown here is derived from an EMBL/GenBank/DDBJ whole genome shotgun (WGS) entry which is preliminary data.</text>
</comment>
<sequence length="78" mass="8335">MGGKQTEACGRCSMSAVVDVASSGDEDEVDDGDAGRDPFGEAAIEVDDDELRRVSPGAWAGRMTERLDGLGRRLIYGW</sequence>
<protein>
    <submittedName>
        <fullName evidence="1">Uncharacterized protein</fullName>
    </submittedName>
</protein>
<gene>
    <name evidence="1" type="ORF">ELS17_01975</name>
</gene>
<accession>A0A482Y443</accession>
<dbReference type="AlphaFoldDB" id="A0A482Y443"/>
<dbReference type="EMBL" id="SHMR01000001">
    <property type="protein sequence ID" value="RZH69650.1"/>
    <property type="molecule type" value="Genomic_DNA"/>
</dbReference>
<dbReference type="Pfam" id="PF26029">
    <property type="entry name" value="DUF8007"/>
    <property type="match status" value="1"/>
</dbReference>
<dbReference type="Proteomes" id="UP000292704">
    <property type="component" value="Unassembled WGS sequence"/>
</dbReference>
<organism evidence="1 2">
    <name type="scientific">Natrinema altunense</name>
    <dbReference type="NCBI Taxonomy" id="222984"/>
    <lineage>
        <taxon>Archaea</taxon>
        <taxon>Methanobacteriati</taxon>
        <taxon>Methanobacteriota</taxon>
        <taxon>Stenosarchaea group</taxon>
        <taxon>Halobacteria</taxon>
        <taxon>Halobacteriales</taxon>
        <taxon>Natrialbaceae</taxon>
        <taxon>Natrinema</taxon>
    </lineage>
</organism>
<dbReference type="InterPro" id="IPR058320">
    <property type="entry name" value="DUF8007"/>
</dbReference>
<evidence type="ECO:0000313" key="1">
    <source>
        <dbReference type="EMBL" id="RZH69650.1"/>
    </source>
</evidence>
<evidence type="ECO:0000313" key="2">
    <source>
        <dbReference type="Proteomes" id="UP000292704"/>
    </source>
</evidence>
<name>A0A482Y443_9EURY</name>
<proteinExistence type="predicted"/>
<reference evidence="1 2" key="1">
    <citation type="submission" date="2019-02" db="EMBL/GenBank/DDBJ databases">
        <title>Genome analysis provides insights into bioremediation potentialities and Haloocin production by Natrinema altunense strain 4.1R isolated from Chott Douz in Tunisian desert.</title>
        <authorList>
            <person name="Najjari A."/>
            <person name="Youssef N."/>
            <person name="Ben Dhia O."/>
            <person name="Ferjani R."/>
            <person name="El Hidri D."/>
            <person name="Ouzari H.I."/>
            <person name="Cherif A."/>
        </authorList>
    </citation>
    <scope>NUCLEOTIDE SEQUENCE [LARGE SCALE GENOMIC DNA]</scope>
    <source>
        <strain evidence="1 2">4.1R</strain>
    </source>
</reference>